<reference evidence="1 2" key="1">
    <citation type="submission" date="2015-08" db="EMBL/GenBank/DDBJ databases">
        <authorList>
            <person name="Babu N.S."/>
            <person name="Beckwith C.J."/>
            <person name="Beseler K.G."/>
            <person name="Brison A."/>
            <person name="Carone J.V."/>
            <person name="Caskin T.P."/>
            <person name="Diamond M."/>
            <person name="Durham M.E."/>
            <person name="Foxe J.M."/>
            <person name="Go M."/>
            <person name="Henderson B.A."/>
            <person name="Jones I.B."/>
            <person name="McGettigan J.A."/>
            <person name="Micheletti S.J."/>
            <person name="Nasrallah M.E."/>
            <person name="Ortiz D."/>
            <person name="Piller C.R."/>
            <person name="Privatt S.R."/>
            <person name="Schneider S.L."/>
            <person name="Sharp S."/>
            <person name="Smith T.C."/>
            <person name="Stanton J.D."/>
            <person name="Ullery H.E."/>
            <person name="Wilson R.J."/>
            <person name="Serrano M.G."/>
            <person name="Buck G."/>
            <person name="Lee V."/>
            <person name="Wang Y."/>
            <person name="Carvalho R."/>
            <person name="Voegtly L."/>
            <person name="Shi R."/>
            <person name="Duckworth R."/>
            <person name="Johnson A."/>
            <person name="Loviza R."/>
            <person name="Walstead R."/>
            <person name="Shah Z."/>
            <person name="Kiflezghi M."/>
            <person name="Wade K."/>
            <person name="Ball S.L."/>
            <person name="Bradley K.W."/>
            <person name="Asai D.J."/>
            <person name="Bowman C.A."/>
            <person name="Russell D.A."/>
            <person name="Pope W.H."/>
            <person name="Jacobs-Sera D."/>
            <person name="Hendrix R.W."/>
            <person name="Hatfull G.F."/>
        </authorList>
    </citation>
    <scope>NUCLEOTIDE SEQUENCE [LARGE SCALE GENOMIC DNA]</scope>
    <source>
        <strain evidence="1 2">DSM 27648</strain>
    </source>
</reference>
<dbReference type="EMBL" id="CP012333">
    <property type="protein sequence ID" value="AKV00977.1"/>
    <property type="molecule type" value="Genomic_DNA"/>
</dbReference>
<dbReference type="STRING" id="1391654.AKJ09_07640"/>
<sequence>MSSFEGTKTHEPDLFAFRKVGGRSWGRPAPLRIANEGPRDEAFEIRRLGIQPRHSRRVDVDPGSRTTAKG</sequence>
<protein>
    <submittedName>
        <fullName evidence="1">Uncharacterized protein</fullName>
    </submittedName>
</protein>
<evidence type="ECO:0000313" key="2">
    <source>
        <dbReference type="Proteomes" id="UP000064967"/>
    </source>
</evidence>
<accession>A0A0K1Q5P1</accession>
<proteinExistence type="predicted"/>
<name>A0A0K1Q5P1_9BACT</name>
<evidence type="ECO:0000313" key="1">
    <source>
        <dbReference type="EMBL" id="AKV00977.1"/>
    </source>
</evidence>
<dbReference type="AlphaFoldDB" id="A0A0K1Q5P1"/>
<keyword evidence="2" id="KW-1185">Reference proteome</keyword>
<organism evidence="1 2">
    <name type="scientific">Labilithrix luteola</name>
    <dbReference type="NCBI Taxonomy" id="1391654"/>
    <lineage>
        <taxon>Bacteria</taxon>
        <taxon>Pseudomonadati</taxon>
        <taxon>Myxococcota</taxon>
        <taxon>Polyangia</taxon>
        <taxon>Polyangiales</taxon>
        <taxon>Labilitrichaceae</taxon>
        <taxon>Labilithrix</taxon>
    </lineage>
</organism>
<dbReference type="KEGG" id="llu:AKJ09_07640"/>
<gene>
    <name evidence="1" type="ORF">AKJ09_07640</name>
</gene>
<dbReference type="Proteomes" id="UP000064967">
    <property type="component" value="Chromosome"/>
</dbReference>